<evidence type="ECO:0000313" key="3">
    <source>
        <dbReference type="EMBL" id="MEJ8567135.1"/>
    </source>
</evidence>
<dbReference type="Proteomes" id="UP001359886">
    <property type="component" value="Unassembled WGS sequence"/>
</dbReference>
<accession>A0AAW9RE88</accession>
<dbReference type="AlphaFoldDB" id="A0AAW9RE88"/>
<organism evidence="3 4">
    <name type="scientific">Elongatibacter sediminis</name>
    <dbReference type="NCBI Taxonomy" id="3119006"/>
    <lineage>
        <taxon>Bacteria</taxon>
        <taxon>Pseudomonadati</taxon>
        <taxon>Pseudomonadota</taxon>
        <taxon>Gammaproteobacteria</taxon>
        <taxon>Chromatiales</taxon>
        <taxon>Wenzhouxiangellaceae</taxon>
        <taxon>Elongatibacter</taxon>
    </lineage>
</organism>
<dbReference type="InterPro" id="IPR005653">
    <property type="entry name" value="OstA-like_N"/>
</dbReference>
<dbReference type="InterPro" id="IPR052037">
    <property type="entry name" value="LPS_export_LptA"/>
</dbReference>
<evidence type="ECO:0000313" key="4">
    <source>
        <dbReference type="Proteomes" id="UP001359886"/>
    </source>
</evidence>
<evidence type="ECO:0000259" key="2">
    <source>
        <dbReference type="Pfam" id="PF03968"/>
    </source>
</evidence>
<keyword evidence="4" id="KW-1185">Reference proteome</keyword>
<dbReference type="Pfam" id="PF03968">
    <property type="entry name" value="LptD_N"/>
    <property type="match status" value="1"/>
</dbReference>
<reference evidence="3 4" key="1">
    <citation type="submission" date="2024-02" db="EMBL/GenBank/DDBJ databases">
        <title>A novel Wenzhouxiangellaceae bacterium, isolated from coastal sediments.</title>
        <authorList>
            <person name="Du Z.-J."/>
            <person name="Ye Y.-Q."/>
            <person name="Zhang X.-Y."/>
        </authorList>
    </citation>
    <scope>NUCLEOTIDE SEQUENCE [LARGE SCALE GENOMIC DNA]</scope>
    <source>
        <strain evidence="3 4">CH-27</strain>
    </source>
</reference>
<protein>
    <submittedName>
        <fullName evidence="3">LptA/OstA family protein</fullName>
    </submittedName>
</protein>
<dbReference type="GO" id="GO:0017089">
    <property type="term" value="F:glycolipid transfer activity"/>
    <property type="evidence" value="ECO:0007669"/>
    <property type="project" value="TreeGrafter"/>
</dbReference>
<dbReference type="PANTHER" id="PTHR36504:SF1">
    <property type="entry name" value="LIPOPOLYSACCHARIDE EXPORT SYSTEM PROTEIN LPTA"/>
    <property type="match status" value="1"/>
</dbReference>
<gene>
    <name evidence="3" type="ORF">V3330_05810</name>
</gene>
<dbReference type="GO" id="GO:0009279">
    <property type="term" value="C:cell outer membrane"/>
    <property type="evidence" value="ECO:0007669"/>
    <property type="project" value="TreeGrafter"/>
</dbReference>
<dbReference type="EMBL" id="JAZHOG010000003">
    <property type="protein sequence ID" value="MEJ8567135.1"/>
    <property type="molecule type" value="Genomic_DNA"/>
</dbReference>
<name>A0AAW9RE88_9GAMM</name>
<dbReference type="PANTHER" id="PTHR36504">
    <property type="entry name" value="LIPOPOLYSACCHARIDE EXPORT SYSTEM PROTEIN LPTA"/>
    <property type="match status" value="1"/>
</dbReference>
<comment type="caution">
    <text evidence="3">The sequence shown here is derived from an EMBL/GenBank/DDBJ whole genome shotgun (WGS) entry which is preliminary data.</text>
</comment>
<evidence type="ECO:0000256" key="1">
    <source>
        <dbReference type="ARBA" id="ARBA00022729"/>
    </source>
</evidence>
<proteinExistence type="predicted"/>
<dbReference type="GO" id="GO:0030288">
    <property type="term" value="C:outer membrane-bounded periplasmic space"/>
    <property type="evidence" value="ECO:0007669"/>
    <property type="project" value="TreeGrafter"/>
</dbReference>
<feature type="domain" description="Organic solvent tolerance-like N-terminal" evidence="2">
    <location>
        <begin position="61"/>
        <end position="163"/>
    </location>
</feature>
<dbReference type="Gene3D" id="2.60.450.10">
    <property type="entry name" value="Lipopolysaccharide (LPS) transport protein A like domain"/>
    <property type="match status" value="1"/>
</dbReference>
<dbReference type="GO" id="GO:0015920">
    <property type="term" value="P:lipopolysaccharide transport"/>
    <property type="evidence" value="ECO:0007669"/>
    <property type="project" value="TreeGrafter"/>
</dbReference>
<dbReference type="RefSeq" id="WP_354694452.1">
    <property type="nucleotide sequence ID" value="NZ_JAZHOG010000003.1"/>
</dbReference>
<sequence length="183" mass="19924">MRNYAPRHNRTTCFTDRGLPARTGVFALVLALASPLSPAQEFSSIGSGDMVLLRADSAWEDTVPETIHFRGQFEMQVGEWLLQADRATVTGTLEAPRTVVMKGNPARLRQTGADVPEATAVSAAADHIVYDFEQNRVALDGQARVTQGDSVLHSTHIEYDPATDRLHAIGGTGVRIDIRDPDD</sequence>
<keyword evidence="1" id="KW-0732">Signal</keyword>